<reference evidence="2 4" key="2">
    <citation type="submission" date="2017-09" db="EMBL/GenBank/DDBJ databases">
        <authorList>
            <person name="Lee N."/>
            <person name="Cho B.-K."/>
        </authorList>
    </citation>
    <scope>NUCLEOTIDE SEQUENCE [LARGE SCALE GENOMIC DNA]</scope>
    <source>
        <strain evidence="2 4">ATCC 23948</strain>
    </source>
</reference>
<dbReference type="KEGG" id="spla:CP981_02465"/>
<dbReference type="GeneID" id="90922195"/>
<evidence type="ECO:0000313" key="4">
    <source>
        <dbReference type="Proteomes" id="UP000325458"/>
    </source>
</evidence>
<evidence type="ECO:0000313" key="1">
    <source>
        <dbReference type="EMBL" id="OSY47311.1"/>
    </source>
</evidence>
<proteinExistence type="predicted"/>
<evidence type="ECO:0000313" key="3">
    <source>
        <dbReference type="Proteomes" id="UP000194225"/>
    </source>
</evidence>
<keyword evidence="3" id="KW-1185">Reference proteome</keyword>
<gene>
    <name evidence="1" type="ORF">BG653_01029</name>
    <name evidence="2" type="ORF">CP981_02465</name>
</gene>
<organism evidence="2 4">
    <name type="scientific">Streptomyces platensis</name>
    <dbReference type="NCBI Taxonomy" id="58346"/>
    <lineage>
        <taxon>Bacteria</taxon>
        <taxon>Bacillati</taxon>
        <taxon>Actinomycetota</taxon>
        <taxon>Actinomycetes</taxon>
        <taxon>Kitasatosporales</taxon>
        <taxon>Streptomycetaceae</taxon>
        <taxon>Streptomyces</taxon>
    </lineage>
</organism>
<accession>A0AAE6NEH2</accession>
<dbReference type="AlphaFoldDB" id="A0AAE6NEH2"/>
<dbReference type="Proteomes" id="UP000325458">
    <property type="component" value="Chromosome"/>
</dbReference>
<dbReference type="EMBL" id="CP023691">
    <property type="protein sequence ID" value="QEV50681.1"/>
    <property type="molecule type" value="Genomic_DNA"/>
</dbReference>
<protein>
    <submittedName>
        <fullName evidence="2">Uncharacterized protein</fullName>
    </submittedName>
</protein>
<dbReference type="EMBL" id="MIGA01000004">
    <property type="protein sequence ID" value="OSY47311.1"/>
    <property type="molecule type" value="Genomic_DNA"/>
</dbReference>
<dbReference type="Proteomes" id="UP000194225">
    <property type="component" value="Unassembled WGS sequence"/>
</dbReference>
<evidence type="ECO:0000313" key="2">
    <source>
        <dbReference type="EMBL" id="QEV50681.1"/>
    </source>
</evidence>
<name>A0AAE6NEH2_STRPT</name>
<sequence length="108" mass="11751">MQARVSAAGPAGLDSLGQLVDLEELATDPDYDEFDDAYVLDSDHVVVTGKLNPQGRTPGICHWLIQAPTLQPLGRLHYPAPVSEDVTPLGDGTWLTRHDGQLRHWALA</sequence>
<reference evidence="1 3" key="1">
    <citation type="submission" date="2016-09" db="EMBL/GenBank/DDBJ databases">
        <title>Streptomyces platensis DSM40041, a candidate organism with high potential of specific P450 cytochromes.</title>
        <authorList>
            <person name="Grumaz C."/>
            <person name="Vainshtein Y."/>
            <person name="Kirstahler P."/>
            <person name="Sohn K."/>
        </authorList>
    </citation>
    <scope>NUCLEOTIDE SEQUENCE [LARGE SCALE GENOMIC DNA]</scope>
    <source>
        <strain evidence="1 3">DSM 40041</strain>
    </source>
</reference>
<dbReference type="RefSeq" id="WP_085923036.1">
    <property type="nucleotide sequence ID" value="NZ_BAABSS010000003.1"/>
</dbReference>